<sequence length="297" mass="32796" precursor="true">MNRYDSRTVFSSSLLLCLALGCSQPAAPDKTASAKPDKTASTEPDKSASTSDADVPVHHYFLKEETPPLAAWSYKGATGPAHWGSLNPAYRMAADGKQQSPIDIELPQVEPKQLPELRFDYNPETVAAMNNGHTIEHNSDESGSKLHIGDQSYQLEQFHVHTPSEHLINGKHADMEVHFVHKSAQGEVAVVAVMVNKGEHDPIQIPTYSLPSKTDELVVSYRGVHNPIDFLPKERSYLAYRGSFTTPPCTEDVRWIVLSTPVEAKPELIDQFAAILKGNNRPVQPLNGRQVSEEKQP</sequence>
<feature type="region of interest" description="Disordered" evidence="7">
    <location>
        <begin position="27"/>
        <end position="52"/>
    </location>
</feature>
<evidence type="ECO:0000256" key="7">
    <source>
        <dbReference type="SAM" id="MobiDB-lite"/>
    </source>
</evidence>
<dbReference type="CDD" id="cd03124">
    <property type="entry name" value="alpha_CA_prokaryotic_like"/>
    <property type="match status" value="1"/>
</dbReference>
<comment type="catalytic activity">
    <reaction evidence="6">
        <text>hydrogencarbonate + H(+) = CO2 + H2O</text>
        <dbReference type="Rhea" id="RHEA:10748"/>
        <dbReference type="ChEBI" id="CHEBI:15377"/>
        <dbReference type="ChEBI" id="CHEBI:15378"/>
        <dbReference type="ChEBI" id="CHEBI:16526"/>
        <dbReference type="ChEBI" id="CHEBI:17544"/>
        <dbReference type="EC" id="4.2.1.1"/>
    </reaction>
</comment>
<dbReference type="InterPro" id="IPR001148">
    <property type="entry name" value="CA_dom"/>
</dbReference>
<keyword evidence="8" id="KW-0732">Signal</keyword>
<evidence type="ECO:0000256" key="5">
    <source>
        <dbReference type="ARBA" id="ARBA00023239"/>
    </source>
</evidence>
<organism evidence="10 11">
    <name type="scientific">Lignipirellula cremea</name>
    <dbReference type="NCBI Taxonomy" id="2528010"/>
    <lineage>
        <taxon>Bacteria</taxon>
        <taxon>Pseudomonadati</taxon>
        <taxon>Planctomycetota</taxon>
        <taxon>Planctomycetia</taxon>
        <taxon>Pirellulales</taxon>
        <taxon>Pirellulaceae</taxon>
        <taxon>Lignipirellula</taxon>
    </lineage>
</organism>
<dbReference type="Pfam" id="PF00194">
    <property type="entry name" value="Carb_anhydrase"/>
    <property type="match status" value="1"/>
</dbReference>
<dbReference type="InterPro" id="IPR036398">
    <property type="entry name" value="CA_dom_sf"/>
</dbReference>
<dbReference type="SMART" id="SM01057">
    <property type="entry name" value="Carb_anhydrase"/>
    <property type="match status" value="1"/>
</dbReference>
<evidence type="ECO:0000313" key="10">
    <source>
        <dbReference type="EMBL" id="QDU98670.1"/>
    </source>
</evidence>
<keyword evidence="3" id="KW-0479">Metal-binding</keyword>
<name>A0A518E3J9_9BACT</name>
<keyword evidence="4" id="KW-0862">Zinc</keyword>
<dbReference type="Gene3D" id="3.10.200.10">
    <property type="entry name" value="Alpha carbonic anhydrase"/>
    <property type="match status" value="1"/>
</dbReference>
<evidence type="ECO:0000256" key="3">
    <source>
        <dbReference type="ARBA" id="ARBA00022723"/>
    </source>
</evidence>
<evidence type="ECO:0000259" key="9">
    <source>
        <dbReference type="PROSITE" id="PS51144"/>
    </source>
</evidence>
<dbReference type="PROSITE" id="PS51144">
    <property type="entry name" value="ALPHA_CA_2"/>
    <property type="match status" value="1"/>
</dbReference>
<dbReference type="OrthoDB" id="5327615at2"/>
<dbReference type="AlphaFoldDB" id="A0A518E3J9"/>
<comment type="similarity">
    <text evidence="1">Belongs to the alpha-carbonic anhydrase family.</text>
</comment>
<dbReference type="SUPFAM" id="SSF51069">
    <property type="entry name" value="Carbonic anhydrase"/>
    <property type="match status" value="1"/>
</dbReference>
<dbReference type="PROSITE" id="PS51257">
    <property type="entry name" value="PROKAR_LIPOPROTEIN"/>
    <property type="match status" value="1"/>
</dbReference>
<keyword evidence="5 10" id="KW-0456">Lyase</keyword>
<dbReference type="RefSeq" id="WP_145058114.1">
    <property type="nucleotide sequence ID" value="NZ_CP036433.1"/>
</dbReference>
<evidence type="ECO:0000256" key="6">
    <source>
        <dbReference type="ARBA" id="ARBA00048348"/>
    </source>
</evidence>
<protein>
    <recommendedName>
        <fullName evidence="2">carbonic anhydrase</fullName>
        <ecNumber evidence="2">4.2.1.1</ecNumber>
    </recommendedName>
</protein>
<accession>A0A518E3J9</accession>
<dbReference type="InterPro" id="IPR041891">
    <property type="entry name" value="Alpha_CA_prokaryot-like"/>
</dbReference>
<evidence type="ECO:0000256" key="2">
    <source>
        <dbReference type="ARBA" id="ARBA00012925"/>
    </source>
</evidence>
<reference evidence="10 11" key="1">
    <citation type="submission" date="2019-02" db="EMBL/GenBank/DDBJ databases">
        <title>Deep-cultivation of Planctomycetes and their phenomic and genomic characterization uncovers novel biology.</title>
        <authorList>
            <person name="Wiegand S."/>
            <person name="Jogler M."/>
            <person name="Boedeker C."/>
            <person name="Pinto D."/>
            <person name="Vollmers J."/>
            <person name="Rivas-Marin E."/>
            <person name="Kohn T."/>
            <person name="Peeters S.H."/>
            <person name="Heuer A."/>
            <person name="Rast P."/>
            <person name="Oberbeckmann S."/>
            <person name="Bunk B."/>
            <person name="Jeske O."/>
            <person name="Meyerdierks A."/>
            <person name="Storesund J.E."/>
            <person name="Kallscheuer N."/>
            <person name="Luecker S."/>
            <person name="Lage O.M."/>
            <person name="Pohl T."/>
            <person name="Merkel B.J."/>
            <person name="Hornburger P."/>
            <person name="Mueller R.-W."/>
            <person name="Bruemmer F."/>
            <person name="Labrenz M."/>
            <person name="Spormann A.M."/>
            <person name="Op den Camp H."/>
            <person name="Overmann J."/>
            <person name="Amann R."/>
            <person name="Jetten M.S.M."/>
            <person name="Mascher T."/>
            <person name="Medema M.H."/>
            <person name="Devos D.P."/>
            <person name="Kaster A.-K."/>
            <person name="Ovreas L."/>
            <person name="Rohde M."/>
            <person name="Galperin M.Y."/>
            <person name="Jogler C."/>
        </authorList>
    </citation>
    <scope>NUCLEOTIDE SEQUENCE [LARGE SCALE GENOMIC DNA]</scope>
    <source>
        <strain evidence="10 11">Pla85_3_4</strain>
    </source>
</reference>
<dbReference type="InterPro" id="IPR023561">
    <property type="entry name" value="Carbonic_anhydrase_a-class"/>
</dbReference>
<dbReference type="GO" id="GO:0004089">
    <property type="term" value="F:carbonate dehydratase activity"/>
    <property type="evidence" value="ECO:0007669"/>
    <property type="project" value="UniProtKB-EC"/>
</dbReference>
<feature type="signal peptide" evidence="8">
    <location>
        <begin position="1"/>
        <end position="26"/>
    </location>
</feature>
<keyword evidence="11" id="KW-1185">Reference proteome</keyword>
<evidence type="ECO:0000256" key="1">
    <source>
        <dbReference type="ARBA" id="ARBA00010718"/>
    </source>
</evidence>
<feature type="chain" id="PRO_5021929490" description="carbonic anhydrase" evidence="8">
    <location>
        <begin position="27"/>
        <end position="297"/>
    </location>
</feature>
<feature type="compositionally biased region" description="Basic and acidic residues" evidence="7">
    <location>
        <begin position="35"/>
        <end position="46"/>
    </location>
</feature>
<evidence type="ECO:0000313" key="11">
    <source>
        <dbReference type="Proteomes" id="UP000317648"/>
    </source>
</evidence>
<dbReference type="KEGG" id="lcre:Pla8534_65420"/>
<evidence type="ECO:0000256" key="4">
    <source>
        <dbReference type="ARBA" id="ARBA00022833"/>
    </source>
</evidence>
<dbReference type="PANTHER" id="PTHR18952">
    <property type="entry name" value="CARBONIC ANHYDRASE"/>
    <property type="match status" value="1"/>
</dbReference>
<dbReference type="EC" id="4.2.1.1" evidence="2"/>
<dbReference type="Proteomes" id="UP000317648">
    <property type="component" value="Chromosome"/>
</dbReference>
<gene>
    <name evidence="10" type="primary">cah_3</name>
    <name evidence="10" type="ORF">Pla8534_65420</name>
</gene>
<dbReference type="EMBL" id="CP036433">
    <property type="protein sequence ID" value="QDU98670.1"/>
    <property type="molecule type" value="Genomic_DNA"/>
</dbReference>
<evidence type="ECO:0000256" key="8">
    <source>
        <dbReference type="SAM" id="SignalP"/>
    </source>
</evidence>
<dbReference type="PANTHER" id="PTHR18952:SF265">
    <property type="entry name" value="CARBONIC ANHYDRASE"/>
    <property type="match status" value="1"/>
</dbReference>
<feature type="domain" description="Alpha-carbonic anhydrase" evidence="9">
    <location>
        <begin position="70"/>
        <end position="295"/>
    </location>
</feature>
<proteinExistence type="inferred from homology"/>
<dbReference type="GO" id="GO:0008270">
    <property type="term" value="F:zinc ion binding"/>
    <property type="evidence" value="ECO:0007669"/>
    <property type="project" value="InterPro"/>
</dbReference>